<gene>
    <name evidence="1" type="ORF">S12H4_28379</name>
</gene>
<accession>X1UG52</accession>
<proteinExistence type="predicted"/>
<name>X1UG52_9ZZZZ</name>
<reference evidence="1" key="1">
    <citation type="journal article" date="2014" name="Front. Microbiol.">
        <title>High frequency of phylogenetically diverse reductive dehalogenase-homologous genes in deep subseafloor sedimentary metagenomes.</title>
        <authorList>
            <person name="Kawai M."/>
            <person name="Futagami T."/>
            <person name="Toyoda A."/>
            <person name="Takaki Y."/>
            <person name="Nishi S."/>
            <person name="Hori S."/>
            <person name="Arai W."/>
            <person name="Tsubouchi T."/>
            <person name="Morono Y."/>
            <person name="Uchiyama I."/>
            <person name="Ito T."/>
            <person name="Fujiyama A."/>
            <person name="Inagaki F."/>
            <person name="Takami H."/>
        </authorList>
    </citation>
    <scope>NUCLEOTIDE SEQUENCE</scope>
    <source>
        <strain evidence="1">Expedition CK06-06</strain>
    </source>
</reference>
<sequence>FGITKGLWYWCSREVSGISDIATWLFATPEDTAGVSFDEEWTWDAPAGMAQD</sequence>
<dbReference type="EMBL" id="BARW01016273">
    <property type="protein sequence ID" value="GAJ02547.1"/>
    <property type="molecule type" value="Genomic_DNA"/>
</dbReference>
<protein>
    <submittedName>
        <fullName evidence="1">Uncharacterized protein</fullName>
    </submittedName>
</protein>
<evidence type="ECO:0000313" key="1">
    <source>
        <dbReference type="EMBL" id="GAJ02547.1"/>
    </source>
</evidence>
<organism evidence="1">
    <name type="scientific">marine sediment metagenome</name>
    <dbReference type="NCBI Taxonomy" id="412755"/>
    <lineage>
        <taxon>unclassified sequences</taxon>
        <taxon>metagenomes</taxon>
        <taxon>ecological metagenomes</taxon>
    </lineage>
</organism>
<feature type="non-terminal residue" evidence="1">
    <location>
        <position position="1"/>
    </location>
</feature>
<dbReference type="AlphaFoldDB" id="X1UG52"/>
<comment type="caution">
    <text evidence="1">The sequence shown here is derived from an EMBL/GenBank/DDBJ whole genome shotgun (WGS) entry which is preliminary data.</text>
</comment>